<feature type="chain" id="PRO_5025027840" description="Right handed beta helix domain-containing protein" evidence="2">
    <location>
        <begin position="26"/>
        <end position="379"/>
    </location>
</feature>
<evidence type="ECO:0000313" key="4">
    <source>
        <dbReference type="EMBL" id="BBM87853.1"/>
    </source>
</evidence>
<feature type="domain" description="Right handed beta helix" evidence="3">
    <location>
        <begin position="215"/>
        <end position="347"/>
    </location>
</feature>
<evidence type="ECO:0000259" key="3">
    <source>
        <dbReference type="Pfam" id="PF13229"/>
    </source>
</evidence>
<feature type="region of interest" description="Disordered" evidence="1">
    <location>
        <begin position="28"/>
        <end position="79"/>
    </location>
</feature>
<keyword evidence="2" id="KW-0732">Signal</keyword>
<organism evidence="4 5">
    <name type="scientific">Uabimicrobium amorphum</name>
    <dbReference type="NCBI Taxonomy" id="2596890"/>
    <lineage>
        <taxon>Bacteria</taxon>
        <taxon>Pseudomonadati</taxon>
        <taxon>Planctomycetota</taxon>
        <taxon>Candidatus Uabimicrobiia</taxon>
        <taxon>Candidatus Uabimicrobiales</taxon>
        <taxon>Candidatus Uabimicrobiaceae</taxon>
        <taxon>Candidatus Uabimicrobium</taxon>
    </lineage>
</organism>
<dbReference type="KEGG" id="uam:UABAM_06268"/>
<dbReference type="EMBL" id="AP019860">
    <property type="protein sequence ID" value="BBM87853.1"/>
    <property type="molecule type" value="Genomic_DNA"/>
</dbReference>
<gene>
    <name evidence="4" type="ORF">UABAM_06268</name>
</gene>
<feature type="signal peptide" evidence="2">
    <location>
        <begin position="1"/>
        <end position="25"/>
    </location>
</feature>
<protein>
    <recommendedName>
        <fullName evidence="3">Right handed beta helix domain-containing protein</fullName>
    </recommendedName>
</protein>
<feature type="compositionally biased region" description="Low complexity" evidence="1">
    <location>
        <begin position="30"/>
        <end position="48"/>
    </location>
</feature>
<name>A0A5S9ITH1_UABAM</name>
<reference evidence="4 5" key="1">
    <citation type="submission" date="2019-08" db="EMBL/GenBank/DDBJ databases">
        <title>Complete genome sequence of Candidatus Uab amorphum.</title>
        <authorList>
            <person name="Shiratori T."/>
            <person name="Suzuki S."/>
            <person name="Kakizawa Y."/>
            <person name="Ishida K."/>
        </authorList>
    </citation>
    <scope>NUCLEOTIDE SEQUENCE [LARGE SCALE GENOMIC DNA]</scope>
    <source>
        <strain evidence="4 5">SRT547</strain>
    </source>
</reference>
<evidence type="ECO:0000256" key="1">
    <source>
        <dbReference type="SAM" id="MobiDB-lite"/>
    </source>
</evidence>
<evidence type="ECO:0000313" key="5">
    <source>
        <dbReference type="Proteomes" id="UP000326354"/>
    </source>
</evidence>
<keyword evidence="5" id="KW-1185">Reference proteome</keyword>
<dbReference type="InterPro" id="IPR011050">
    <property type="entry name" value="Pectin_lyase_fold/virulence"/>
</dbReference>
<evidence type="ECO:0000256" key="2">
    <source>
        <dbReference type="SAM" id="SignalP"/>
    </source>
</evidence>
<dbReference type="Proteomes" id="UP000326354">
    <property type="component" value="Chromosome"/>
</dbReference>
<dbReference type="Pfam" id="PF13229">
    <property type="entry name" value="Beta_helix"/>
    <property type="match status" value="1"/>
</dbReference>
<dbReference type="InterPro" id="IPR012334">
    <property type="entry name" value="Pectin_lyas_fold"/>
</dbReference>
<dbReference type="Gene3D" id="2.160.20.10">
    <property type="entry name" value="Single-stranded right-handed beta-helix, Pectin lyase-like"/>
    <property type="match status" value="1"/>
</dbReference>
<dbReference type="InterPro" id="IPR039448">
    <property type="entry name" value="Beta_helix"/>
</dbReference>
<accession>A0A5S9ITH1</accession>
<dbReference type="AlphaFoldDB" id="A0A5S9ITH1"/>
<proteinExistence type="predicted"/>
<sequence length="379" mass="41530">MSILKKVSYLWICSCILFVCCTTNNKQQDNGTQSVQQNNSQQNSNDETQNADKKAQNNTQDNEQDNTQDNESNTLLKDKQNITISAAKSTLPFDTMRVALNPVFPQPIENKQYNIPQKKKQIKKSTPTEKVEKTVEATTKSYSDIAKLPNKIDGKVLLKVGDYYLEKSITIGKKATLIIEPGTKIEMDACGIVCNGTLIAKGSKNKPITLNGDAWDNISIFGEGSTATLTYCNISGGSGMGVQQENNQYTITPQYLDITYGGGVLIAEKANVSMAHCQISDVYGINMVAVLNSKLSAKNCKFGEHSQQGIFSFDGKLTVQNCRFENHPGMAIKFSGINVATVANNSFVNCSTAIVKAKSAIINLKNNKFKDCQQQVVDE</sequence>
<dbReference type="SUPFAM" id="SSF51126">
    <property type="entry name" value="Pectin lyase-like"/>
    <property type="match status" value="1"/>
</dbReference>
<dbReference type="RefSeq" id="WP_151971846.1">
    <property type="nucleotide sequence ID" value="NZ_AP019860.1"/>
</dbReference>